<proteinExistence type="predicted"/>
<evidence type="ECO:0000313" key="1">
    <source>
        <dbReference type="EMBL" id="SKA72246.1"/>
    </source>
</evidence>
<evidence type="ECO:0000313" key="2">
    <source>
        <dbReference type="Proteomes" id="UP000190460"/>
    </source>
</evidence>
<protein>
    <submittedName>
        <fullName evidence="1">Uncharacterized protein</fullName>
    </submittedName>
</protein>
<name>A0A1T4W4R6_9GAMM</name>
<dbReference type="STRING" id="92487.SAMN02745130_01012"/>
<dbReference type="EMBL" id="FUYB01000003">
    <property type="protein sequence ID" value="SKA72246.1"/>
    <property type="molecule type" value="Genomic_DNA"/>
</dbReference>
<organism evidence="1 2">
    <name type="scientific">Thiothrix eikelboomii</name>
    <dbReference type="NCBI Taxonomy" id="92487"/>
    <lineage>
        <taxon>Bacteria</taxon>
        <taxon>Pseudomonadati</taxon>
        <taxon>Pseudomonadota</taxon>
        <taxon>Gammaproteobacteria</taxon>
        <taxon>Thiotrichales</taxon>
        <taxon>Thiotrichaceae</taxon>
        <taxon>Thiothrix</taxon>
    </lineage>
</organism>
<dbReference type="RefSeq" id="WP_078921499.1">
    <property type="nucleotide sequence ID" value="NZ_FUYB01000003.1"/>
</dbReference>
<dbReference type="OrthoDB" id="5864210at2"/>
<dbReference type="Proteomes" id="UP000190460">
    <property type="component" value="Unassembled WGS sequence"/>
</dbReference>
<accession>A0A1T4W4R6</accession>
<dbReference type="AlphaFoldDB" id="A0A1T4W4R6"/>
<keyword evidence="2" id="KW-1185">Reference proteome</keyword>
<reference evidence="1 2" key="1">
    <citation type="submission" date="2017-02" db="EMBL/GenBank/DDBJ databases">
        <authorList>
            <person name="Peterson S.W."/>
        </authorList>
    </citation>
    <scope>NUCLEOTIDE SEQUENCE [LARGE SCALE GENOMIC DNA]</scope>
    <source>
        <strain evidence="1 2">ATCC 49788</strain>
    </source>
</reference>
<gene>
    <name evidence="1" type="ORF">SAMN02745130_01012</name>
</gene>
<sequence length="182" mass="20107">MSSTRLDVSSLELYQQILLDGLRAHFGDSLETVQAYLNEQTADLDAGLIINTPALILEIERLGSVSDERGDGRDALRCGVLVHCILGSQTPHLQIELRNFSAEVMRWLSNSSKLHACGQVEPIEELDALPGRWKQGQAGYDSFVVTFCQVVYLGDSPLFTAAAPVQKVFYQVFAQEPEQVLP</sequence>